<protein>
    <submittedName>
        <fullName evidence="1">Uncharacterized protein</fullName>
    </submittedName>
</protein>
<accession>A0ABW0N7W6</accession>
<comment type="caution">
    <text evidence="1">The sequence shown here is derived from an EMBL/GenBank/DDBJ whole genome shotgun (WGS) entry which is preliminary data.</text>
</comment>
<dbReference type="EMBL" id="JBHSMD010000006">
    <property type="protein sequence ID" value="MFC5495032.1"/>
    <property type="molecule type" value="Genomic_DNA"/>
</dbReference>
<evidence type="ECO:0000313" key="2">
    <source>
        <dbReference type="Proteomes" id="UP001595956"/>
    </source>
</evidence>
<keyword evidence="2" id="KW-1185">Reference proteome</keyword>
<evidence type="ECO:0000313" key="1">
    <source>
        <dbReference type="EMBL" id="MFC5495032.1"/>
    </source>
</evidence>
<gene>
    <name evidence="1" type="ORF">ACFPKY_18115</name>
</gene>
<proteinExistence type="predicted"/>
<reference evidence="2" key="1">
    <citation type="journal article" date="2019" name="Int. J. Syst. Evol. Microbiol.">
        <title>The Global Catalogue of Microorganisms (GCM) 10K type strain sequencing project: providing services to taxonomists for standard genome sequencing and annotation.</title>
        <authorList>
            <consortium name="The Broad Institute Genomics Platform"/>
            <consortium name="The Broad Institute Genome Sequencing Center for Infectious Disease"/>
            <person name="Wu L."/>
            <person name="Ma J."/>
        </authorList>
    </citation>
    <scope>NUCLEOTIDE SEQUENCE [LARGE SCALE GENOMIC DNA]</scope>
    <source>
        <strain evidence="2">KACC 13778</strain>
    </source>
</reference>
<organism evidence="1 2">
    <name type="scientific">Nocardioides caricicola</name>
    <dbReference type="NCBI Taxonomy" id="634770"/>
    <lineage>
        <taxon>Bacteria</taxon>
        <taxon>Bacillati</taxon>
        <taxon>Actinomycetota</taxon>
        <taxon>Actinomycetes</taxon>
        <taxon>Propionibacteriales</taxon>
        <taxon>Nocardioidaceae</taxon>
        <taxon>Nocardioides</taxon>
    </lineage>
</organism>
<dbReference type="RefSeq" id="WP_345174030.1">
    <property type="nucleotide sequence ID" value="NZ_BAABFQ010000005.1"/>
</dbReference>
<dbReference type="Proteomes" id="UP001595956">
    <property type="component" value="Unassembled WGS sequence"/>
</dbReference>
<sequence length="142" mass="15718">MPKKKWNRLMRDAVKRYQKHHPEQFRGQPRSWSQPRGWGDWCPVCDYFFEAERCMSTGLHPAGCAEAKEDSEEIHRIGEKVAKFTLVCGGGAVMGAGLGRSPLGAIFGGFLICGWGKAAENAYAANCHSPRSGFMAVREPVC</sequence>
<name>A0ABW0N7W6_9ACTN</name>